<accession>A0A4S8IYY7</accession>
<dbReference type="AlphaFoldDB" id="A0A4S8IYY7"/>
<proteinExistence type="predicted"/>
<sequence>MKRSDEVTAPVNRFSIIQLLVIFDWVSPPRMSTGVHQESHRYFYHSLLVELNLSCKFRINRRMLFY</sequence>
<keyword evidence="2" id="KW-1185">Reference proteome</keyword>
<dbReference type="Proteomes" id="UP000317650">
    <property type="component" value="Chromosome 10"/>
</dbReference>
<gene>
    <name evidence="1" type="ORF">C4D60_Mb10t21910</name>
</gene>
<comment type="caution">
    <text evidence="1">The sequence shown here is derived from an EMBL/GenBank/DDBJ whole genome shotgun (WGS) entry which is preliminary data.</text>
</comment>
<organism evidence="1 2">
    <name type="scientific">Musa balbisiana</name>
    <name type="common">Banana</name>
    <dbReference type="NCBI Taxonomy" id="52838"/>
    <lineage>
        <taxon>Eukaryota</taxon>
        <taxon>Viridiplantae</taxon>
        <taxon>Streptophyta</taxon>
        <taxon>Embryophyta</taxon>
        <taxon>Tracheophyta</taxon>
        <taxon>Spermatophyta</taxon>
        <taxon>Magnoliopsida</taxon>
        <taxon>Liliopsida</taxon>
        <taxon>Zingiberales</taxon>
        <taxon>Musaceae</taxon>
        <taxon>Musa</taxon>
    </lineage>
</organism>
<evidence type="ECO:0000313" key="2">
    <source>
        <dbReference type="Proteomes" id="UP000317650"/>
    </source>
</evidence>
<protein>
    <submittedName>
        <fullName evidence="1">Uncharacterized protein</fullName>
    </submittedName>
</protein>
<reference evidence="1 2" key="1">
    <citation type="journal article" date="2019" name="Nat. Plants">
        <title>Genome sequencing of Musa balbisiana reveals subgenome evolution and function divergence in polyploid bananas.</title>
        <authorList>
            <person name="Yao X."/>
        </authorList>
    </citation>
    <scope>NUCLEOTIDE SEQUENCE [LARGE SCALE GENOMIC DNA]</scope>
    <source>
        <strain evidence="2">cv. DH-PKW</strain>
        <tissue evidence="1">Leaves</tissue>
    </source>
</reference>
<dbReference type="EMBL" id="PYDT01000008">
    <property type="protein sequence ID" value="THU54143.1"/>
    <property type="molecule type" value="Genomic_DNA"/>
</dbReference>
<name>A0A4S8IYY7_MUSBA</name>
<evidence type="ECO:0000313" key="1">
    <source>
        <dbReference type="EMBL" id="THU54143.1"/>
    </source>
</evidence>